<reference evidence="4" key="1">
    <citation type="journal article" date="2018" name="Int. J. Syst. Evol. Microbiol.">
        <title>Neptunicella marina gen. nov., sp. nov., isolated from surface seawater.</title>
        <authorList>
            <person name="Liu X."/>
            <person name="Lai Q."/>
            <person name="Du Y."/>
            <person name="Zhang X."/>
            <person name="Liu Z."/>
            <person name="Sun F."/>
            <person name="Shao Z."/>
        </authorList>
    </citation>
    <scope>NUCLEOTIDE SEQUENCE</scope>
    <source>
        <strain evidence="4">S27-2</strain>
    </source>
</reference>
<feature type="domain" description="N-acetyltransferase" evidence="3">
    <location>
        <begin position="1"/>
        <end position="131"/>
    </location>
</feature>
<dbReference type="PANTHER" id="PTHR43626:SF4">
    <property type="entry name" value="GCN5-RELATED N-ACETYLTRANSFERASE 2, CHLOROPLASTIC"/>
    <property type="match status" value="1"/>
</dbReference>
<accession>A0A8J6J102</accession>
<dbReference type="AlphaFoldDB" id="A0A8J6J102"/>
<proteinExistence type="predicted"/>
<sequence>MYQLIEECVDVDTFLFLRQVSGLSPRPRAGAEIGLANSLYAVHICYEGTPVGMGRIVGDGGLNFDIVDIAVHPDHQGKGLGRKIMQAIMDYLEKNTLKGAYITLMADVPALYEKFGFTYTRPESEGMVLVR</sequence>
<organism evidence="4 5">
    <name type="scientific">Neptunicella marina</name>
    <dbReference type="NCBI Taxonomy" id="2125989"/>
    <lineage>
        <taxon>Bacteria</taxon>
        <taxon>Pseudomonadati</taxon>
        <taxon>Pseudomonadota</taxon>
        <taxon>Gammaproteobacteria</taxon>
        <taxon>Alteromonadales</taxon>
        <taxon>Alteromonadaceae</taxon>
        <taxon>Neptunicella</taxon>
    </lineage>
</organism>
<keyword evidence="1" id="KW-0808">Transferase</keyword>
<evidence type="ECO:0000259" key="3">
    <source>
        <dbReference type="PROSITE" id="PS51186"/>
    </source>
</evidence>
<keyword evidence="5" id="KW-1185">Reference proteome</keyword>
<dbReference type="GO" id="GO:0005737">
    <property type="term" value="C:cytoplasm"/>
    <property type="evidence" value="ECO:0007669"/>
    <property type="project" value="TreeGrafter"/>
</dbReference>
<gene>
    <name evidence="4" type="ORF">H8B19_17700</name>
</gene>
<protein>
    <submittedName>
        <fullName evidence="4">GNAT family N-acetyltransferase</fullName>
    </submittedName>
</protein>
<evidence type="ECO:0000313" key="4">
    <source>
        <dbReference type="EMBL" id="MBC3767717.1"/>
    </source>
</evidence>
<dbReference type="Gene3D" id="3.40.630.30">
    <property type="match status" value="1"/>
</dbReference>
<dbReference type="Proteomes" id="UP000601768">
    <property type="component" value="Unassembled WGS sequence"/>
</dbReference>
<dbReference type="EMBL" id="JACNEP010000023">
    <property type="protein sequence ID" value="MBC3767717.1"/>
    <property type="molecule type" value="Genomic_DNA"/>
</dbReference>
<dbReference type="Pfam" id="PF00583">
    <property type="entry name" value="Acetyltransf_1"/>
    <property type="match status" value="1"/>
</dbReference>
<dbReference type="CDD" id="cd04301">
    <property type="entry name" value="NAT_SF"/>
    <property type="match status" value="1"/>
</dbReference>
<dbReference type="GO" id="GO:0008080">
    <property type="term" value="F:N-acetyltransferase activity"/>
    <property type="evidence" value="ECO:0007669"/>
    <property type="project" value="InterPro"/>
</dbReference>
<keyword evidence="2" id="KW-0012">Acyltransferase</keyword>
<evidence type="ECO:0000256" key="2">
    <source>
        <dbReference type="ARBA" id="ARBA00023315"/>
    </source>
</evidence>
<dbReference type="InterPro" id="IPR045039">
    <property type="entry name" value="NSI-like"/>
</dbReference>
<dbReference type="InterPro" id="IPR016181">
    <property type="entry name" value="Acyl_CoA_acyltransferase"/>
</dbReference>
<evidence type="ECO:0000256" key="1">
    <source>
        <dbReference type="ARBA" id="ARBA00022679"/>
    </source>
</evidence>
<dbReference type="InterPro" id="IPR000182">
    <property type="entry name" value="GNAT_dom"/>
</dbReference>
<reference evidence="4" key="2">
    <citation type="submission" date="2020-08" db="EMBL/GenBank/DDBJ databases">
        <authorList>
            <person name="Lai Q."/>
        </authorList>
    </citation>
    <scope>NUCLEOTIDE SEQUENCE</scope>
    <source>
        <strain evidence="4">S27-2</strain>
    </source>
</reference>
<name>A0A8J6J102_9ALTE</name>
<dbReference type="SUPFAM" id="SSF55729">
    <property type="entry name" value="Acyl-CoA N-acyltransferases (Nat)"/>
    <property type="match status" value="1"/>
</dbReference>
<comment type="caution">
    <text evidence="4">The sequence shown here is derived from an EMBL/GenBank/DDBJ whole genome shotgun (WGS) entry which is preliminary data.</text>
</comment>
<dbReference type="PANTHER" id="PTHR43626">
    <property type="entry name" value="ACYL-COA N-ACYLTRANSFERASE"/>
    <property type="match status" value="1"/>
</dbReference>
<evidence type="ECO:0000313" key="5">
    <source>
        <dbReference type="Proteomes" id="UP000601768"/>
    </source>
</evidence>
<dbReference type="PROSITE" id="PS51186">
    <property type="entry name" value="GNAT"/>
    <property type="match status" value="1"/>
</dbReference>
<dbReference type="RefSeq" id="WP_186508352.1">
    <property type="nucleotide sequence ID" value="NZ_JACNEP010000023.1"/>
</dbReference>